<feature type="transmembrane region" description="Helical" evidence="2">
    <location>
        <begin position="535"/>
        <end position="557"/>
    </location>
</feature>
<feature type="domain" description="ABC1 atypical kinase-like" evidence="3">
    <location>
        <begin position="101"/>
        <end position="350"/>
    </location>
</feature>
<name>A0ABW7MX06_9FLAO</name>
<feature type="transmembrane region" description="Helical" evidence="2">
    <location>
        <begin position="510"/>
        <end position="529"/>
    </location>
</feature>
<dbReference type="PANTHER" id="PTHR10566:SF113">
    <property type="entry name" value="PROTEIN ACTIVITY OF BC1 COMPLEX KINASE 7, CHLOROPLASTIC"/>
    <property type="match status" value="1"/>
</dbReference>
<dbReference type="InterPro" id="IPR011009">
    <property type="entry name" value="Kinase-like_dom_sf"/>
</dbReference>
<dbReference type="CDD" id="cd05121">
    <property type="entry name" value="ABC1_ADCK3-like"/>
    <property type="match status" value="1"/>
</dbReference>
<dbReference type="SUPFAM" id="SSF56112">
    <property type="entry name" value="Protein kinase-like (PK-like)"/>
    <property type="match status" value="1"/>
</dbReference>
<dbReference type="Pfam" id="PF03109">
    <property type="entry name" value="ABC1"/>
    <property type="match status" value="1"/>
</dbReference>
<comment type="caution">
    <text evidence="4">The sequence shown here is derived from an EMBL/GenBank/DDBJ whole genome shotgun (WGS) entry which is preliminary data.</text>
</comment>
<accession>A0ABW7MX06</accession>
<sequence>MGLVLDIKKRFKSISRYNQILRVLMKYGFEDLVHYLEENKRYRYLQKVIPRSYKARVAEFSKWAKMRLVCEELGPTFVKFGQILSNRPDLVPLELTLELEKLQDNVPPMSENEAKDVVEAELKDKVEALFAWFEPTPFASASMAQVHKVTLHSGDRIALKIQRAGIYEVIIEDIKVMYRIARILEHRIPSLKSFDPIGLVRNFEVSILKELDFIHESINVQRFYNNLKRDRSQEQFAEAPKVYREFTTTKVLALEFVSGTKIDRIEKLKEDRVDTKVIARRLAISFFKQIFEYGFFHADPHPGNLLVLPNNHICYLDFGMMGSMLPRDINIFSSLFIAIKNKNVKKIIRVLQHLSNNAPIADRRALEFDIYEFVEKYYVREIHENEMSTILLELKDIIIVHGLKVPTYFFLFARSLVTIEGVIEKLDPNLEQFELVKPYLNKSATKKYNPIKIGSKVINSLMELVDYMDEFPFDLKNAMRRINSGQINVDLTHKGIDPMVHTLQRITKQLIKAFIMMTFIIGAALFIIFKISPLWNGISVLGMSSFTLAIILGISMVSNLRKGDYDY</sequence>
<evidence type="ECO:0000313" key="5">
    <source>
        <dbReference type="Proteomes" id="UP001610100"/>
    </source>
</evidence>
<dbReference type="RefSeq" id="WP_344740413.1">
    <property type="nucleotide sequence ID" value="NZ_BAABAY010000001.1"/>
</dbReference>
<keyword evidence="5" id="KW-1185">Reference proteome</keyword>
<organism evidence="4 5">
    <name type="scientific">Gaetbulibacter aestuarii</name>
    <dbReference type="NCBI Taxonomy" id="1502358"/>
    <lineage>
        <taxon>Bacteria</taxon>
        <taxon>Pseudomonadati</taxon>
        <taxon>Bacteroidota</taxon>
        <taxon>Flavobacteriia</taxon>
        <taxon>Flavobacteriales</taxon>
        <taxon>Flavobacteriaceae</taxon>
        <taxon>Gaetbulibacter</taxon>
    </lineage>
</organism>
<dbReference type="InterPro" id="IPR004147">
    <property type="entry name" value="ABC1_dom"/>
</dbReference>
<gene>
    <name evidence="4" type="ORF">V8G58_05425</name>
</gene>
<dbReference type="PANTHER" id="PTHR10566">
    <property type="entry name" value="CHAPERONE-ACTIVITY OF BC1 COMPLEX CABC1 -RELATED"/>
    <property type="match status" value="1"/>
</dbReference>
<dbReference type="InterPro" id="IPR050154">
    <property type="entry name" value="UbiB_kinase"/>
</dbReference>
<keyword evidence="2" id="KW-1133">Transmembrane helix</keyword>
<evidence type="ECO:0000259" key="3">
    <source>
        <dbReference type="Pfam" id="PF03109"/>
    </source>
</evidence>
<dbReference type="EMBL" id="JBAWKB010000001">
    <property type="protein sequence ID" value="MFH6771369.1"/>
    <property type="molecule type" value="Genomic_DNA"/>
</dbReference>
<protein>
    <submittedName>
        <fullName evidence="4">AarF/UbiB family protein</fullName>
    </submittedName>
</protein>
<keyword evidence="2" id="KW-0812">Transmembrane</keyword>
<evidence type="ECO:0000256" key="2">
    <source>
        <dbReference type="SAM" id="Phobius"/>
    </source>
</evidence>
<evidence type="ECO:0000313" key="4">
    <source>
        <dbReference type="EMBL" id="MFH6771369.1"/>
    </source>
</evidence>
<reference evidence="4 5" key="1">
    <citation type="submission" date="2024-02" db="EMBL/GenBank/DDBJ databases">
        <title>A Gaetbulibacter species isolated from tidal flats and genomic insights of their niches.</title>
        <authorList>
            <person name="Ye Y."/>
        </authorList>
    </citation>
    <scope>NUCLEOTIDE SEQUENCE [LARGE SCALE GENOMIC DNA]</scope>
    <source>
        <strain evidence="4 5">KYW382</strain>
    </source>
</reference>
<proteinExistence type="inferred from homology"/>
<keyword evidence="2" id="KW-0472">Membrane</keyword>
<comment type="similarity">
    <text evidence="1">Belongs to the protein kinase superfamily. ADCK protein kinase family.</text>
</comment>
<dbReference type="Proteomes" id="UP001610100">
    <property type="component" value="Unassembled WGS sequence"/>
</dbReference>
<evidence type="ECO:0000256" key="1">
    <source>
        <dbReference type="ARBA" id="ARBA00009670"/>
    </source>
</evidence>